<dbReference type="GO" id="GO:0055037">
    <property type="term" value="C:recycling endosome"/>
    <property type="evidence" value="ECO:0007669"/>
    <property type="project" value="TreeGrafter"/>
</dbReference>
<dbReference type="InterPro" id="IPR021133">
    <property type="entry name" value="HEAT_type_2"/>
</dbReference>
<dbReference type="SMART" id="SM00667">
    <property type="entry name" value="LisH"/>
    <property type="match status" value="2"/>
</dbReference>
<evidence type="ECO:0000313" key="4">
    <source>
        <dbReference type="EMBL" id="KAK2996422.1"/>
    </source>
</evidence>
<keyword evidence="5" id="KW-1185">Reference proteome</keyword>
<dbReference type="PROSITE" id="PS50896">
    <property type="entry name" value="LISH"/>
    <property type="match status" value="2"/>
</dbReference>
<dbReference type="InterPro" id="IPR016024">
    <property type="entry name" value="ARM-type_fold"/>
</dbReference>
<feature type="coiled-coil region" evidence="2">
    <location>
        <begin position="241"/>
        <end position="367"/>
    </location>
</feature>
<evidence type="ECO:0008006" key="6">
    <source>
        <dbReference type="Google" id="ProtNLM"/>
    </source>
</evidence>
<feature type="coiled-coil region" evidence="2">
    <location>
        <begin position="77"/>
        <end position="111"/>
    </location>
</feature>
<accession>A0AA88UWY1</accession>
<feature type="repeat" description="HEAT" evidence="1">
    <location>
        <begin position="965"/>
        <end position="1003"/>
    </location>
</feature>
<feature type="region of interest" description="Disordered" evidence="3">
    <location>
        <begin position="375"/>
        <end position="395"/>
    </location>
</feature>
<protein>
    <recommendedName>
        <fullName evidence="6">HEAT repeat-containing protein</fullName>
    </recommendedName>
</protein>
<dbReference type="GO" id="GO:0005802">
    <property type="term" value="C:trans-Golgi network"/>
    <property type="evidence" value="ECO:0007669"/>
    <property type="project" value="InterPro"/>
</dbReference>
<reference evidence="4" key="1">
    <citation type="submission" date="2022-12" db="EMBL/GenBank/DDBJ databases">
        <title>Draft genome assemblies for two species of Escallonia (Escalloniales).</title>
        <authorList>
            <person name="Chanderbali A."/>
            <person name="Dervinis C."/>
            <person name="Anghel I."/>
            <person name="Soltis D."/>
            <person name="Soltis P."/>
            <person name="Zapata F."/>
        </authorList>
    </citation>
    <scope>NUCLEOTIDE SEQUENCE</scope>
    <source>
        <strain evidence="4">UCBG64.0493</strain>
        <tissue evidence="4">Leaf</tissue>
    </source>
</reference>
<evidence type="ECO:0000256" key="3">
    <source>
        <dbReference type="SAM" id="MobiDB-lite"/>
    </source>
</evidence>
<feature type="compositionally biased region" description="Polar residues" evidence="3">
    <location>
        <begin position="440"/>
        <end position="449"/>
    </location>
</feature>
<comment type="caution">
    <text evidence="4">The sequence shown here is derived from an EMBL/GenBank/DDBJ whole genome shotgun (WGS) entry which is preliminary data.</text>
</comment>
<dbReference type="PROSITE" id="PS50077">
    <property type="entry name" value="HEAT_REPEAT"/>
    <property type="match status" value="1"/>
</dbReference>
<evidence type="ECO:0000256" key="1">
    <source>
        <dbReference type="PROSITE-ProRule" id="PRU00103"/>
    </source>
</evidence>
<dbReference type="PANTHER" id="PTHR32059">
    <property type="entry name" value="RAB11-BINDING PROTEIN RELCH"/>
    <property type="match status" value="1"/>
</dbReference>
<dbReference type="InterPro" id="IPR006594">
    <property type="entry name" value="LisH"/>
</dbReference>
<dbReference type="EMBL" id="JAVXUP010005099">
    <property type="protein sequence ID" value="KAK2996422.1"/>
    <property type="molecule type" value="Genomic_DNA"/>
</dbReference>
<dbReference type="InterPro" id="IPR040362">
    <property type="entry name" value="RELCH"/>
</dbReference>
<dbReference type="PANTHER" id="PTHR32059:SF0">
    <property type="entry name" value="RAB11-BINDING PROTEIN RELCH"/>
    <property type="match status" value="1"/>
</dbReference>
<feature type="region of interest" description="Disordered" evidence="3">
    <location>
        <begin position="431"/>
        <end position="473"/>
    </location>
</feature>
<evidence type="ECO:0000313" key="5">
    <source>
        <dbReference type="Proteomes" id="UP001188597"/>
    </source>
</evidence>
<dbReference type="AlphaFoldDB" id="A0AA88UWY1"/>
<organism evidence="4 5">
    <name type="scientific">Escallonia herrerae</name>
    <dbReference type="NCBI Taxonomy" id="1293975"/>
    <lineage>
        <taxon>Eukaryota</taxon>
        <taxon>Viridiplantae</taxon>
        <taxon>Streptophyta</taxon>
        <taxon>Embryophyta</taxon>
        <taxon>Tracheophyta</taxon>
        <taxon>Spermatophyta</taxon>
        <taxon>Magnoliopsida</taxon>
        <taxon>eudicotyledons</taxon>
        <taxon>Gunneridae</taxon>
        <taxon>Pentapetalae</taxon>
        <taxon>asterids</taxon>
        <taxon>campanulids</taxon>
        <taxon>Escalloniales</taxon>
        <taxon>Escalloniaceae</taxon>
        <taxon>Escallonia</taxon>
    </lineage>
</organism>
<name>A0AA88UWY1_9ASTE</name>
<sequence>MDVERSSLCNCVVNFLLEENYLLSAFELLHELLDDGRDDQAIRLKDFFADPSHFPPDQISRFNSLRVADPQSLLEDKEALEEKLAISDYELRLAQEDILKLKAEVQKKTEATVDQLNGTNADASANDGPDIKRVTSSDLGHLKDHERRDLNCAVKEYLLLAGYRLTAMTFYEEVTDQNLDVWQNSSACVTDALRHYYYQYLSSTTEAAEDTAFSPDLPSVVPEGDEGVYGEFLLNLRKEEKIAMLRENESLVKESDNLKNEIQSLLKRKSLADGQIMALTKSLEALQKDVKDKETLIQDLKQSLESQRKELNDCRAEITSLKMHIEGARSGRTLLTSEDANMQASSVQNCEEEITLLQKEIDRLKGMTSIATEALESTKHEEDITGTEDEDKDVTVEKIDEVGEEASSVSMPPGSLGDSLLVANQSSNATSDITEKLEDSSFSETNDNGVNEKAEDVPKLNGKPPPEDNGLLLNAESLCGESNSGKMGLETIQILSDALPKIVPYVLINHREELLPLIMCAIERHPDSTTRDSLTHTLFNLIKRPDEQQRRIIMDACVTLSKNVGEMRTETELLPQCWEQINHTYEERRLLVAQSCGELAEFVHPEIRDSLILSIVQQLIEDSAMVVREAAAHNLALLLPLFPNMDKYFKVEEMMFQLVCDPSGVVVETSLKELVPALVKWGNKLDHILRVLLSYLLSSAQRCPPLSGVEDSVESHLRVLGERERWNLDVLLRLLTKLLPFVHQKAIETCPFHSVSDSGEHYFLRPGRVEWPAFEWLHVDCFPNLIQLASLLPQKEDTIRNRITKFLLAVSERFGDTYLADIMLPVFLVAVGDNADLKCFPHTIQSRIRGLRPKTAVAERLATMCVLPLLLAGVLGSPGKHEHLTEYLRNLLLQSTFHEDQPAKHNAEIYNSVRFLCTSEEHHTMIFNILWEMVVSSNINMKISAAKLLKVIVPYIDAKIASTHVLPALVTLGSDQNLSVKYASIEAFGSVAQHFKNDMIVEKIRIQMDAFLEDGSHEATIAVVRALIFQLTATPPPSSNVTRRRERANAFCESIRALDATDLPPSSVRDFLLPAIQNLLKDHDALDPAHKEALEIIMKERSGGTFDAISKVMGAHLGLPSSVSSFFGEGGLLGKKETGDLPAPPSAPSPALSPVESPKPVVPQAPVEDTRFRRIMRGGFTDILRGKTKNSEETPPTE</sequence>
<dbReference type="SUPFAM" id="SSF48371">
    <property type="entry name" value="ARM repeat"/>
    <property type="match status" value="1"/>
</dbReference>
<gene>
    <name evidence="4" type="ORF">RJ639_025321</name>
</gene>
<dbReference type="InterPro" id="IPR011989">
    <property type="entry name" value="ARM-like"/>
</dbReference>
<dbReference type="Gene3D" id="1.25.10.10">
    <property type="entry name" value="Leucine-rich Repeat Variant"/>
    <property type="match status" value="2"/>
</dbReference>
<dbReference type="Proteomes" id="UP001188597">
    <property type="component" value="Unassembled WGS sequence"/>
</dbReference>
<proteinExistence type="predicted"/>
<dbReference type="GO" id="GO:0032367">
    <property type="term" value="P:intracellular cholesterol transport"/>
    <property type="evidence" value="ECO:0007669"/>
    <property type="project" value="InterPro"/>
</dbReference>
<keyword evidence="2" id="KW-0175">Coiled coil</keyword>
<feature type="region of interest" description="Disordered" evidence="3">
    <location>
        <begin position="1135"/>
        <end position="1198"/>
    </location>
</feature>
<evidence type="ECO:0000256" key="2">
    <source>
        <dbReference type="SAM" id="Coils"/>
    </source>
</evidence>